<reference evidence="1" key="2">
    <citation type="journal article" date="2023" name="IMA Fungus">
        <title>Comparative genomic study of the Penicillium genus elucidates a diverse pangenome and 15 lateral gene transfer events.</title>
        <authorList>
            <person name="Petersen C."/>
            <person name="Sorensen T."/>
            <person name="Nielsen M.R."/>
            <person name="Sondergaard T.E."/>
            <person name="Sorensen J.L."/>
            <person name="Fitzpatrick D.A."/>
            <person name="Frisvad J.C."/>
            <person name="Nielsen K.L."/>
        </authorList>
    </citation>
    <scope>NUCLEOTIDE SEQUENCE</scope>
    <source>
        <strain evidence="1">IBT 30728</strain>
    </source>
</reference>
<sequence length="62" mass="7085">MSSALQTRMLKSKLEVPRVRLQPRFVMNITPDISQVLAYLVTVVSKIAQSKNLAKHSKEYIQ</sequence>
<organism evidence="1 2">
    <name type="scientific">Penicillium diatomitis</name>
    <dbReference type="NCBI Taxonomy" id="2819901"/>
    <lineage>
        <taxon>Eukaryota</taxon>
        <taxon>Fungi</taxon>
        <taxon>Dikarya</taxon>
        <taxon>Ascomycota</taxon>
        <taxon>Pezizomycotina</taxon>
        <taxon>Eurotiomycetes</taxon>
        <taxon>Eurotiomycetidae</taxon>
        <taxon>Eurotiales</taxon>
        <taxon>Aspergillaceae</taxon>
        <taxon>Penicillium</taxon>
    </lineage>
</organism>
<comment type="caution">
    <text evidence="1">The sequence shown here is derived from an EMBL/GenBank/DDBJ whole genome shotgun (WGS) entry which is preliminary data.</text>
</comment>
<accession>A0A9W9WKM2</accession>
<proteinExistence type="predicted"/>
<protein>
    <submittedName>
        <fullName evidence="1">Uncharacterized protein</fullName>
    </submittedName>
</protein>
<dbReference type="AlphaFoldDB" id="A0A9W9WKM2"/>
<evidence type="ECO:0000313" key="1">
    <source>
        <dbReference type="EMBL" id="KAJ5469240.1"/>
    </source>
</evidence>
<dbReference type="Proteomes" id="UP001148312">
    <property type="component" value="Unassembled WGS sequence"/>
</dbReference>
<dbReference type="GeneID" id="81628703"/>
<gene>
    <name evidence="1" type="ORF">N7539_008858</name>
</gene>
<name>A0A9W9WKM2_9EURO</name>
<reference evidence="1" key="1">
    <citation type="submission" date="2022-12" db="EMBL/GenBank/DDBJ databases">
        <authorList>
            <person name="Petersen C."/>
        </authorList>
    </citation>
    <scope>NUCLEOTIDE SEQUENCE</scope>
    <source>
        <strain evidence="1">IBT 30728</strain>
    </source>
</reference>
<dbReference type="EMBL" id="JAPWDQ010000015">
    <property type="protein sequence ID" value="KAJ5469240.1"/>
    <property type="molecule type" value="Genomic_DNA"/>
</dbReference>
<keyword evidence="2" id="KW-1185">Reference proteome</keyword>
<dbReference type="RefSeq" id="XP_056785830.1">
    <property type="nucleotide sequence ID" value="XM_056938453.1"/>
</dbReference>
<evidence type="ECO:0000313" key="2">
    <source>
        <dbReference type="Proteomes" id="UP001148312"/>
    </source>
</evidence>